<keyword evidence="2" id="KW-1185">Reference proteome</keyword>
<name>A0A8C9PJW9_SPEDA</name>
<dbReference type="Ensembl" id="ENSSDAT00000009475.1">
    <property type="protein sequence ID" value="ENSSDAP00000008322.1"/>
    <property type="gene ID" value="ENSSDAG00000007605.1"/>
</dbReference>
<proteinExistence type="predicted"/>
<evidence type="ECO:0000313" key="2">
    <source>
        <dbReference type="Proteomes" id="UP000694422"/>
    </source>
</evidence>
<organism evidence="1 2">
    <name type="scientific">Spermophilus dauricus</name>
    <name type="common">Daurian ground squirrel</name>
    <dbReference type="NCBI Taxonomy" id="99837"/>
    <lineage>
        <taxon>Eukaryota</taxon>
        <taxon>Metazoa</taxon>
        <taxon>Chordata</taxon>
        <taxon>Craniata</taxon>
        <taxon>Vertebrata</taxon>
        <taxon>Euteleostomi</taxon>
        <taxon>Mammalia</taxon>
        <taxon>Eutheria</taxon>
        <taxon>Euarchontoglires</taxon>
        <taxon>Glires</taxon>
        <taxon>Rodentia</taxon>
        <taxon>Sciuromorpha</taxon>
        <taxon>Sciuridae</taxon>
        <taxon>Xerinae</taxon>
        <taxon>Marmotini</taxon>
        <taxon>Spermophilus</taxon>
    </lineage>
</organism>
<evidence type="ECO:0000313" key="1">
    <source>
        <dbReference type="Ensembl" id="ENSSDAP00000008322.1"/>
    </source>
</evidence>
<dbReference type="AlphaFoldDB" id="A0A8C9PJW9"/>
<accession>A0A8C9PJW9</accession>
<reference evidence="1" key="1">
    <citation type="submission" date="2025-08" db="UniProtKB">
        <authorList>
            <consortium name="Ensembl"/>
        </authorList>
    </citation>
    <scope>IDENTIFICATION</scope>
</reference>
<dbReference type="Proteomes" id="UP000694422">
    <property type="component" value="Unplaced"/>
</dbReference>
<sequence>MFLNLISCAAPREDLLTHPALGEAQCTAPQGQPPGVQLYCHTCLVTCHTQEAFENHCSSLEHAQMVAYDQAVPWEYRSPPMGLSTFELCPRPDLCEYGDICTKAHSAQELQEWVQRAQALWLREQEAWKDGLMPYRARLLAEYQHSSSEVLVLAETVPGVSITCHQPLVHQAQEKKTQHSWTFTVHSEVRSIPGGGRSGGGESARSVQHLAPLLGWPGAETHLCCLPWCPGEPSLWPPWKFTTRSSRMGAAWRLRVPRSLGPIAGGAPTPHALTYCLQVAALRQELRRRNLGEVSVGSFEILPGGWSVARARGTWLWGSFWPVPQSCSSGGCS</sequence>
<protein>
    <submittedName>
        <fullName evidence="1">Uncharacterized protein</fullName>
    </submittedName>
</protein>
<reference evidence="1" key="2">
    <citation type="submission" date="2025-09" db="UniProtKB">
        <authorList>
            <consortium name="Ensembl"/>
        </authorList>
    </citation>
    <scope>IDENTIFICATION</scope>
</reference>